<comment type="subcellular location">
    <subcellularLocation>
        <location evidence="1">Cell inner membrane</location>
        <topology evidence="1">Single-pass membrane protein</topology>
    </subcellularLocation>
</comment>
<keyword evidence="3" id="KW-0813">Transport</keyword>
<dbReference type="GO" id="GO:0015628">
    <property type="term" value="P:protein secretion by the type II secretion system"/>
    <property type="evidence" value="ECO:0007669"/>
    <property type="project" value="InterPro"/>
</dbReference>
<evidence type="ECO:0000256" key="4">
    <source>
        <dbReference type="ARBA" id="ARBA00022475"/>
    </source>
</evidence>
<evidence type="ECO:0000256" key="10">
    <source>
        <dbReference type="SAM" id="Coils"/>
    </source>
</evidence>
<accession>A0A486XND6</accession>
<dbReference type="AlphaFoldDB" id="A0A486XND6"/>
<keyword evidence="9 11" id="KW-0472">Membrane</keyword>
<keyword evidence="6 11" id="KW-0812">Transmembrane</keyword>
<evidence type="ECO:0000256" key="9">
    <source>
        <dbReference type="ARBA" id="ARBA00023136"/>
    </source>
</evidence>
<dbReference type="PIRSF" id="PIRSF006291">
    <property type="entry name" value="GspM"/>
    <property type="match status" value="1"/>
</dbReference>
<evidence type="ECO:0000256" key="6">
    <source>
        <dbReference type="ARBA" id="ARBA00022692"/>
    </source>
</evidence>
<evidence type="ECO:0000256" key="7">
    <source>
        <dbReference type="ARBA" id="ARBA00022927"/>
    </source>
</evidence>
<keyword evidence="8 11" id="KW-1133">Transmembrane helix</keyword>
<gene>
    <name evidence="12" type="ORF">BAL341_1543</name>
</gene>
<keyword evidence="4" id="KW-1003">Cell membrane</keyword>
<evidence type="ECO:0000256" key="1">
    <source>
        <dbReference type="ARBA" id="ARBA00004377"/>
    </source>
</evidence>
<feature type="coiled-coil region" evidence="10">
    <location>
        <begin position="44"/>
        <end position="71"/>
    </location>
</feature>
<reference evidence="12" key="1">
    <citation type="submission" date="2019-04" db="EMBL/GenBank/DDBJ databases">
        <authorList>
            <person name="Brambilla D."/>
        </authorList>
    </citation>
    <scope>NUCLEOTIDE SEQUENCE</scope>
    <source>
        <strain evidence="12">BAL1</strain>
    </source>
</reference>
<name>A0A486XND6_9GAMM</name>
<feature type="transmembrane region" description="Helical" evidence="11">
    <location>
        <begin position="20"/>
        <end position="37"/>
    </location>
</feature>
<dbReference type="GO" id="GO:0015627">
    <property type="term" value="C:type II protein secretion system complex"/>
    <property type="evidence" value="ECO:0007669"/>
    <property type="project" value="InterPro"/>
</dbReference>
<evidence type="ECO:0000256" key="11">
    <source>
        <dbReference type="SAM" id="Phobius"/>
    </source>
</evidence>
<dbReference type="Pfam" id="PF04612">
    <property type="entry name" value="T2SSM"/>
    <property type="match status" value="1"/>
</dbReference>
<evidence type="ECO:0000256" key="8">
    <source>
        <dbReference type="ARBA" id="ARBA00022989"/>
    </source>
</evidence>
<dbReference type="InterPro" id="IPR007690">
    <property type="entry name" value="T2SS_GspM"/>
</dbReference>
<dbReference type="Gene3D" id="3.30.1360.100">
    <property type="entry name" value="General secretion pathway protein M, EpsM"/>
    <property type="match status" value="1"/>
</dbReference>
<evidence type="ECO:0000256" key="5">
    <source>
        <dbReference type="ARBA" id="ARBA00022519"/>
    </source>
</evidence>
<keyword evidence="7" id="KW-0653">Protein transport</keyword>
<proteinExistence type="inferred from homology"/>
<evidence type="ECO:0000313" key="12">
    <source>
        <dbReference type="EMBL" id="VHO03706.1"/>
    </source>
</evidence>
<evidence type="ECO:0000256" key="2">
    <source>
        <dbReference type="ARBA" id="ARBA00010637"/>
    </source>
</evidence>
<comment type="similarity">
    <text evidence="2">Belongs to the GSP M family.</text>
</comment>
<protein>
    <submittedName>
        <fullName evidence="12">General secretion pathway protein M</fullName>
    </submittedName>
</protein>
<dbReference type="EMBL" id="CAAJGR010000086">
    <property type="protein sequence ID" value="VHO03706.1"/>
    <property type="molecule type" value="Genomic_DNA"/>
</dbReference>
<dbReference type="SUPFAM" id="SSF103054">
    <property type="entry name" value="General secretion pathway protein M, EpsM"/>
    <property type="match status" value="1"/>
</dbReference>
<dbReference type="GO" id="GO:0005886">
    <property type="term" value="C:plasma membrane"/>
    <property type="evidence" value="ECO:0007669"/>
    <property type="project" value="UniProtKB-SubCell"/>
</dbReference>
<keyword evidence="10" id="KW-0175">Coiled coil</keyword>
<organism evidence="12">
    <name type="scientific">Rheinheimera sp. BAL341</name>
    <dbReference type="NCBI Taxonomy" id="1708203"/>
    <lineage>
        <taxon>Bacteria</taxon>
        <taxon>Pseudomonadati</taxon>
        <taxon>Pseudomonadota</taxon>
        <taxon>Gammaproteobacteria</taxon>
        <taxon>Chromatiales</taxon>
        <taxon>Chromatiaceae</taxon>
        <taxon>Rheinheimera</taxon>
    </lineage>
</organism>
<keyword evidence="5" id="KW-0997">Cell inner membrane</keyword>
<evidence type="ECO:0000256" key="3">
    <source>
        <dbReference type="ARBA" id="ARBA00022448"/>
    </source>
</evidence>
<sequence length="155" mass="17300">MKQQVLNWWAGLQAREQRLVTGAAIVLLIGIFYWLVWQPLHQGQAMAQQKVQAAQRQLAQLQQLVPQLQSATPAVSRSGSLAQVISNSARSGGISVSRMQPQNEQLTLVLDDVSFERLLAWLHTLQYQHGVKLVSLDVATAEKPGIVRVRRMVVE</sequence>
<dbReference type="InterPro" id="IPR023229">
    <property type="entry name" value="T2SS_M_periplasmic_sf"/>
</dbReference>